<comment type="caution">
    <text evidence="3">Lacks conserved residue(s) required for the propagation of feature annotation.</text>
</comment>
<accession>A0A9N9GBM0</accession>
<evidence type="ECO:0000256" key="2">
    <source>
        <dbReference type="ARBA" id="ARBA00023175"/>
    </source>
</evidence>
<feature type="non-terminal residue" evidence="5">
    <location>
        <position position="69"/>
    </location>
</feature>
<dbReference type="GO" id="GO:0003779">
    <property type="term" value="F:actin binding"/>
    <property type="evidence" value="ECO:0007669"/>
    <property type="project" value="UniProtKB-KW"/>
</dbReference>
<keyword evidence="1 3" id="KW-0518">Myosin</keyword>
<dbReference type="InterPro" id="IPR001609">
    <property type="entry name" value="Myosin_head_motor_dom-like"/>
</dbReference>
<name>A0A9N9GBM0_9GLOM</name>
<evidence type="ECO:0000313" key="5">
    <source>
        <dbReference type="EMBL" id="CAG8598695.1"/>
    </source>
</evidence>
<dbReference type="InterPro" id="IPR027417">
    <property type="entry name" value="P-loop_NTPase"/>
</dbReference>
<proteinExistence type="inferred from homology"/>
<sequence>MGKKKNASSAGDKADLSTIQNISLESITSTIRERYQNDNIYTRINHSVLVAVNPYKILPIFNDTTIQQY</sequence>
<evidence type="ECO:0000313" key="6">
    <source>
        <dbReference type="Proteomes" id="UP000789570"/>
    </source>
</evidence>
<dbReference type="PROSITE" id="PS51456">
    <property type="entry name" value="MYOSIN_MOTOR"/>
    <property type="match status" value="1"/>
</dbReference>
<dbReference type="GO" id="GO:0016459">
    <property type="term" value="C:myosin complex"/>
    <property type="evidence" value="ECO:0007669"/>
    <property type="project" value="UniProtKB-KW"/>
</dbReference>
<evidence type="ECO:0000256" key="1">
    <source>
        <dbReference type="ARBA" id="ARBA00023123"/>
    </source>
</evidence>
<gene>
    <name evidence="5" type="ORF">FCALED_LOCUS8479</name>
</gene>
<comment type="caution">
    <text evidence="5">The sequence shown here is derived from an EMBL/GenBank/DDBJ whole genome shotgun (WGS) entry which is preliminary data.</text>
</comment>
<organism evidence="5 6">
    <name type="scientific">Funneliformis caledonium</name>
    <dbReference type="NCBI Taxonomy" id="1117310"/>
    <lineage>
        <taxon>Eukaryota</taxon>
        <taxon>Fungi</taxon>
        <taxon>Fungi incertae sedis</taxon>
        <taxon>Mucoromycota</taxon>
        <taxon>Glomeromycotina</taxon>
        <taxon>Glomeromycetes</taxon>
        <taxon>Glomerales</taxon>
        <taxon>Glomeraceae</taxon>
        <taxon>Funneliformis</taxon>
    </lineage>
</organism>
<dbReference type="AlphaFoldDB" id="A0A9N9GBM0"/>
<keyword evidence="6" id="KW-1185">Reference proteome</keyword>
<dbReference type="Pfam" id="PF00063">
    <property type="entry name" value="Myosin_head"/>
    <property type="match status" value="1"/>
</dbReference>
<keyword evidence="3" id="KW-0009">Actin-binding</keyword>
<dbReference type="SUPFAM" id="SSF52540">
    <property type="entry name" value="P-loop containing nucleoside triphosphate hydrolases"/>
    <property type="match status" value="1"/>
</dbReference>
<feature type="domain" description="Myosin motor" evidence="4">
    <location>
        <begin position="11"/>
        <end position="69"/>
    </location>
</feature>
<keyword evidence="2" id="KW-0505">Motor protein</keyword>
<protein>
    <submittedName>
        <fullName evidence="5">17936_t:CDS:1</fullName>
    </submittedName>
</protein>
<dbReference type="GO" id="GO:0003774">
    <property type="term" value="F:cytoskeletal motor activity"/>
    <property type="evidence" value="ECO:0007669"/>
    <property type="project" value="InterPro"/>
</dbReference>
<dbReference type="EMBL" id="CAJVPQ010002480">
    <property type="protein sequence ID" value="CAG8598695.1"/>
    <property type="molecule type" value="Genomic_DNA"/>
</dbReference>
<dbReference type="InterPro" id="IPR036961">
    <property type="entry name" value="Kinesin_motor_dom_sf"/>
</dbReference>
<dbReference type="GO" id="GO:0005524">
    <property type="term" value="F:ATP binding"/>
    <property type="evidence" value="ECO:0007669"/>
    <property type="project" value="InterPro"/>
</dbReference>
<reference evidence="5" key="1">
    <citation type="submission" date="2021-06" db="EMBL/GenBank/DDBJ databases">
        <authorList>
            <person name="Kallberg Y."/>
            <person name="Tangrot J."/>
            <person name="Rosling A."/>
        </authorList>
    </citation>
    <scope>NUCLEOTIDE SEQUENCE</scope>
    <source>
        <strain evidence="5">UK204</strain>
    </source>
</reference>
<dbReference type="Proteomes" id="UP000789570">
    <property type="component" value="Unassembled WGS sequence"/>
</dbReference>
<dbReference type="OrthoDB" id="6108017at2759"/>
<evidence type="ECO:0000259" key="4">
    <source>
        <dbReference type="PROSITE" id="PS51456"/>
    </source>
</evidence>
<comment type="similarity">
    <text evidence="3">Belongs to the TRAFAC class myosin-kinesin ATPase superfamily. Myosin family.</text>
</comment>
<evidence type="ECO:0000256" key="3">
    <source>
        <dbReference type="PROSITE-ProRule" id="PRU00782"/>
    </source>
</evidence>
<dbReference type="Gene3D" id="3.40.850.10">
    <property type="entry name" value="Kinesin motor domain"/>
    <property type="match status" value="1"/>
</dbReference>